<sequence length="47" mass="5722">MGYFIYYIWQWVTEQVDPVVHESHMTLIALIDRIRMLDNDLIRLNAK</sequence>
<dbReference type="AlphaFoldDB" id="A0A382Y5K1"/>
<reference evidence="1" key="1">
    <citation type="submission" date="2018-05" db="EMBL/GenBank/DDBJ databases">
        <authorList>
            <person name="Lanie J.A."/>
            <person name="Ng W.-L."/>
            <person name="Kazmierczak K.M."/>
            <person name="Andrzejewski T.M."/>
            <person name="Davidsen T.M."/>
            <person name="Wayne K.J."/>
            <person name="Tettelin H."/>
            <person name="Glass J.I."/>
            <person name="Rusch D."/>
            <person name="Podicherti R."/>
            <person name="Tsui H.-C.T."/>
            <person name="Winkler M.E."/>
        </authorList>
    </citation>
    <scope>NUCLEOTIDE SEQUENCE</scope>
</reference>
<protein>
    <submittedName>
        <fullName evidence="1">Uncharacterized protein</fullName>
    </submittedName>
</protein>
<dbReference type="EMBL" id="UINC01173147">
    <property type="protein sequence ID" value="SVD78586.1"/>
    <property type="molecule type" value="Genomic_DNA"/>
</dbReference>
<feature type="non-terminal residue" evidence="1">
    <location>
        <position position="47"/>
    </location>
</feature>
<proteinExistence type="predicted"/>
<evidence type="ECO:0000313" key="1">
    <source>
        <dbReference type="EMBL" id="SVD78586.1"/>
    </source>
</evidence>
<organism evidence="1">
    <name type="scientific">marine metagenome</name>
    <dbReference type="NCBI Taxonomy" id="408172"/>
    <lineage>
        <taxon>unclassified sequences</taxon>
        <taxon>metagenomes</taxon>
        <taxon>ecological metagenomes</taxon>
    </lineage>
</organism>
<name>A0A382Y5K1_9ZZZZ</name>
<accession>A0A382Y5K1</accession>
<gene>
    <name evidence="1" type="ORF">METZ01_LOCUS431440</name>
</gene>